<dbReference type="Proteomes" id="UP000186777">
    <property type="component" value="Unassembled WGS sequence"/>
</dbReference>
<dbReference type="AlphaFoldDB" id="A0A1Q6R5R2"/>
<reference evidence="9 10" key="1">
    <citation type="journal article" date="2016" name="Nat. Biotechnol.">
        <title>Measurement of bacterial replication rates in microbial communities.</title>
        <authorList>
            <person name="Brown C.T."/>
            <person name="Olm M.R."/>
            <person name="Thomas B.C."/>
            <person name="Banfield J.F."/>
        </authorList>
    </citation>
    <scope>NUCLEOTIDE SEQUENCE [LARGE SCALE GENOMIC DNA]</scope>
    <source>
        <strain evidence="9">46_33</strain>
    </source>
</reference>
<feature type="transmembrane region" description="Helical" evidence="7">
    <location>
        <begin position="257"/>
        <end position="277"/>
    </location>
</feature>
<dbReference type="PANTHER" id="PTHR42688:SF1">
    <property type="entry name" value="BLR5212 PROTEIN"/>
    <property type="match status" value="1"/>
</dbReference>
<evidence type="ECO:0000256" key="5">
    <source>
        <dbReference type="ARBA" id="ARBA00022989"/>
    </source>
</evidence>
<dbReference type="PROSITE" id="PS50850">
    <property type="entry name" value="MFS"/>
    <property type="match status" value="1"/>
</dbReference>
<evidence type="ECO:0000256" key="3">
    <source>
        <dbReference type="ARBA" id="ARBA00022475"/>
    </source>
</evidence>
<sequence length="400" mass="43611">MHNKNSAMAFIVLLGIVSLFSDMTHEAATSIKGAYLLILGASASTIGFISGIGELLGYGLRYLFGRLVDKTHNYWGFMILGYAVDVFAVPALALVHRDGWIAACVLLVVERIGKAIKKPAKNTILSFAASQEGVGKSFAIQEALDQLGAFIGPLLLYAVMLYKHGDEYEVYNAAFAFLTLPAVCTIAFLLFAKSRFPNPESFEPEAKTEKKDSFVGKKSFYLYLAGISCFAFGFVDFPLVTMHLAKNKLFDDSILPLLYSGAMLVDAVAALFFGWLFDKMRTKALVISTAISAFFAFFAFGMTSPGMIMLGIALWGVGMGAQESIMKAAVATMTSKEHRASSYGAFEFFFGLAWFLGSWLLGAVYDYSLNTFIIVSVAAQLIAVPCYLLSERSFADENGR</sequence>
<dbReference type="InterPro" id="IPR036259">
    <property type="entry name" value="MFS_trans_sf"/>
</dbReference>
<dbReference type="InterPro" id="IPR052425">
    <property type="entry name" value="Uncharacterized_MFS-type"/>
</dbReference>
<dbReference type="EMBL" id="MNTG01000028">
    <property type="protein sequence ID" value="OLA37679.1"/>
    <property type="molecule type" value="Genomic_DNA"/>
</dbReference>
<dbReference type="SUPFAM" id="SSF103473">
    <property type="entry name" value="MFS general substrate transporter"/>
    <property type="match status" value="1"/>
</dbReference>
<protein>
    <submittedName>
        <fullName evidence="9">MFS transporter</fullName>
    </submittedName>
</protein>
<evidence type="ECO:0000313" key="10">
    <source>
        <dbReference type="Proteomes" id="UP000186777"/>
    </source>
</evidence>
<dbReference type="GO" id="GO:0005886">
    <property type="term" value="C:plasma membrane"/>
    <property type="evidence" value="ECO:0007669"/>
    <property type="project" value="UniProtKB-SubCell"/>
</dbReference>
<name>A0A1Q6R5R2_9FIRM</name>
<comment type="caution">
    <text evidence="9">The sequence shown here is derived from an EMBL/GenBank/DDBJ whole genome shotgun (WGS) entry which is preliminary data.</text>
</comment>
<dbReference type="Pfam" id="PF07690">
    <property type="entry name" value="MFS_1"/>
    <property type="match status" value="1"/>
</dbReference>
<dbReference type="InterPro" id="IPR011701">
    <property type="entry name" value="MFS"/>
</dbReference>
<dbReference type="Gene3D" id="1.20.1250.20">
    <property type="entry name" value="MFS general substrate transporter like domains"/>
    <property type="match status" value="2"/>
</dbReference>
<dbReference type="RefSeq" id="WP_303679816.1">
    <property type="nucleotide sequence ID" value="NZ_DBGFWM010000101.1"/>
</dbReference>
<feature type="transmembrane region" description="Helical" evidence="7">
    <location>
        <begin position="220"/>
        <end position="245"/>
    </location>
</feature>
<evidence type="ECO:0000259" key="8">
    <source>
        <dbReference type="PROSITE" id="PS50850"/>
    </source>
</evidence>
<evidence type="ECO:0000256" key="2">
    <source>
        <dbReference type="ARBA" id="ARBA00022448"/>
    </source>
</evidence>
<keyword evidence="2" id="KW-0813">Transport</keyword>
<evidence type="ECO:0000313" key="9">
    <source>
        <dbReference type="EMBL" id="OLA37679.1"/>
    </source>
</evidence>
<organism evidence="9 10">
    <name type="scientific">Phascolarctobacterium succinatutens</name>
    <dbReference type="NCBI Taxonomy" id="626940"/>
    <lineage>
        <taxon>Bacteria</taxon>
        <taxon>Bacillati</taxon>
        <taxon>Bacillota</taxon>
        <taxon>Negativicutes</taxon>
        <taxon>Acidaminococcales</taxon>
        <taxon>Acidaminococcaceae</taxon>
        <taxon>Phascolarctobacterium</taxon>
    </lineage>
</organism>
<feature type="transmembrane region" description="Helical" evidence="7">
    <location>
        <begin position="72"/>
        <end position="93"/>
    </location>
</feature>
<dbReference type="PANTHER" id="PTHR42688">
    <property type="entry name" value="CONSERVED PROTEIN"/>
    <property type="match status" value="1"/>
</dbReference>
<feature type="domain" description="Major facilitator superfamily (MFS) profile" evidence="8">
    <location>
        <begin position="8"/>
        <end position="394"/>
    </location>
</feature>
<dbReference type="GO" id="GO:0022857">
    <property type="term" value="F:transmembrane transporter activity"/>
    <property type="evidence" value="ECO:0007669"/>
    <property type="project" value="InterPro"/>
</dbReference>
<keyword evidence="5 7" id="KW-1133">Transmembrane helix</keyword>
<dbReference type="STRING" id="626940.BHW43_05570"/>
<keyword evidence="6 7" id="KW-0472">Membrane</keyword>
<feature type="transmembrane region" description="Helical" evidence="7">
    <location>
        <begin position="284"/>
        <end position="302"/>
    </location>
</feature>
<comment type="subcellular location">
    <subcellularLocation>
        <location evidence="1">Cell membrane</location>
        <topology evidence="1">Multi-pass membrane protein</topology>
    </subcellularLocation>
</comment>
<dbReference type="CDD" id="cd17370">
    <property type="entry name" value="MFS_MJ1317_like"/>
    <property type="match status" value="1"/>
</dbReference>
<feature type="transmembrane region" description="Helical" evidence="7">
    <location>
        <begin position="37"/>
        <end position="60"/>
    </location>
</feature>
<accession>A0A1Q6R5R2</accession>
<feature type="transmembrane region" description="Helical" evidence="7">
    <location>
        <begin position="170"/>
        <end position="192"/>
    </location>
</feature>
<gene>
    <name evidence="9" type="ORF">BHW43_05570</name>
</gene>
<evidence type="ECO:0000256" key="6">
    <source>
        <dbReference type="ARBA" id="ARBA00023136"/>
    </source>
</evidence>
<evidence type="ECO:0000256" key="1">
    <source>
        <dbReference type="ARBA" id="ARBA00004651"/>
    </source>
</evidence>
<keyword evidence="3" id="KW-1003">Cell membrane</keyword>
<feature type="transmembrane region" description="Helical" evidence="7">
    <location>
        <begin position="308"/>
        <end position="330"/>
    </location>
</feature>
<evidence type="ECO:0000256" key="4">
    <source>
        <dbReference type="ARBA" id="ARBA00022692"/>
    </source>
</evidence>
<feature type="transmembrane region" description="Helical" evidence="7">
    <location>
        <begin position="342"/>
        <end position="361"/>
    </location>
</feature>
<dbReference type="InterPro" id="IPR020846">
    <property type="entry name" value="MFS_dom"/>
</dbReference>
<keyword evidence="4 7" id="KW-0812">Transmembrane</keyword>
<feature type="transmembrane region" description="Helical" evidence="7">
    <location>
        <begin position="367"/>
        <end position="390"/>
    </location>
</feature>
<evidence type="ECO:0000256" key="7">
    <source>
        <dbReference type="SAM" id="Phobius"/>
    </source>
</evidence>
<proteinExistence type="predicted"/>